<evidence type="ECO:0000256" key="1">
    <source>
        <dbReference type="SAM" id="Phobius"/>
    </source>
</evidence>
<proteinExistence type="predicted"/>
<evidence type="ECO:0000313" key="2">
    <source>
        <dbReference type="EMBL" id="MFC4243310.1"/>
    </source>
</evidence>
<name>A0ABV8Q4M1_9MICO</name>
<dbReference type="RefSeq" id="WP_390228328.1">
    <property type="nucleotide sequence ID" value="NZ_JBHSCN010000005.1"/>
</dbReference>
<keyword evidence="1" id="KW-1133">Transmembrane helix</keyword>
<protein>
    <recommendedName>
        <fullName evidence="4">Ribosomally synthesized peptide with SipW-like signal peptide</fullName>
    </recommendedName>
</protein>
<keyword evidence="1" id="KW-0472">Membrane</keyword>
<reference evidence="3" key="1">
    <citation type="journal article" date="2019" name="Int. J. Syst. Evol. Microbiol.">
        <title>The Global Catalogue of Microorganisms (GCM) 10K type strain sequencing project: providing services to taxonomists for standard genome sequencing and annotation.</title>
        <authorList>
            <consortium name="The Broad Institute Genomics Platform"/>
            <consortium name="The Broad Institute Genome Sequencing Center for Infectious Disease"/>
            <person name="Wu L."/>
            <person name="Ma J."/>
        </authorList>
    </citation>
    <scope>NUCLEOTIDE SEQUENCE [LARGE SCALE GENOMIC DNA]</scope>
    <source>
        <strain evidence="3">CGMCC 1.10363</strain>
    </source>
</reference>
<keyword evidence="1" id="KW-0812">Transmembrane</keyword>
<evidence type="ECO:0008006" key="4">
    <source>
        <dbReference type="Google" id="ProtNLM"/>
    </source>
</evidence>
<gene>
    <name evidence="2" type="ORF">ACFOYW_07985</name>
</gene>
<feature type="transmembrane region" description="Helical" evidence="1">
    <location>
        <begin position="21"/>
        <end position="43"/>
    </location>
</feature>
<sequence length="256" mass="26195">MTEELRPRAPKKARLSGRQRKIFAIVGAAAVLGIGVTASLAAWTGNQWVYGGTGNDGSGSAITTSTFDVQQNTGIGPDETAAGTWDSLASNAADGTKGQLSFSTPALNLTPGVDTYAPVALETTSGSVAGTITTIHAAVGANGAAAADYENALWNNLHVRIAASSSTFTCDATAFTTTSSSITVVQPDELLSAGTDTILPTGSSAETLQSGSQSQEYYCFDIWLPSQTALQGLSVAPASLMGLSVAPAWNFEYTSN</sequence>
<organism evidence="2 3">
    <name type="scientific">Gryllotalpicola reticulitermitis</name>
    <dbReference type="NCBI Taxonomy" id="1184153"/>
    <lineage>
        <taxon>Bacteria</taxon>
        <taxon>Bacillati</taxon>
        <taxon>Actinomycetota</taxon>
        <taxon>Actinomycetes</taxon>
        <taxon>Micrococcales</taxon>
        <taxon>Microbacteriaceae</taxon>
        <taxon>Gryllotalpicola</taxon>
    </lineage>
</organism>
<evidence type="ECO:0000313" key="3">
    <source>
        <dbReference type="Proteomes" id="UP001595900"/>
    </source>
</evidence>
<comment type="caution">
    <text evidence="2">The sequence shown here is derived from an EMBL/GenBank/DDBJ whole genome shotgun (WGS) entry which is preliminary data.</text>
</comment>
<keyword evidence="3" id="KW-1185">Reference proteome</keyword>
<accession>A0ABV8Q4M1</accession>
<dbReference type="EMBL" id="JBHSCN010000005">
    <property type="protein sequence ID" value="MFC4243310.1"/>
    <property type="molecule type" value="Genomic_DNA"/>
</dbReference>
<dbReference type="Proteomes" id="UP001595900">
    <property type="component" value="Unassembled WGS sequence"/>
</dbReference>